<feature type="compositionally biased region" description="Basic residues" evidence="1">
    <location>
        <begin position="487"/>
        <end position="507"/>
    </location>
</feature>
<reference evidence="3" key="1">
    <citation type="submission" date="2022-11" db="EMBL/GenBank/DDBJ databases">
        <authorList>
            <person name="Hyden B.L."/>
            <person name="Feng K."/>
            <person name="Yates T."/>
            <person name="Jawdy S."/>
            <person name="Smart L.B."/>
            <person name="Muchero W."/>
        </authorList>
    </citation>
    <scope>NUCLEOTIDE SEQUENCE</scope>
    <source>
        <tissue evidence="3">Shoot tip</tissue>
    </source>
</reference>
<dbReference type="Gene3D" id="1.10.287.110">
    <property type="entry name" value="DnaJ domain"/>
    <property type="match status" value="1"/>
</dbReference>
<feature type="compositionally biased region" description="Polar residues" evidence="1">
    <location>
        <begin position="318"/>
        <end position="328"/>
    </location>
</feature>
<name>A0A9Q0UQB4_SALPP</name>
<protein>
    <recommendedName>
        <fullName evidence="2">J domain-containing protein</fullName>
    </recommendedName>
</protein>
<dbReference type="InterPro" id="IPR001623">
    <property type="entry name" value="DnaJ_domain"/>
</dbReference>
<dbReference type="OrthoDB" id="10250354at2759"/>
<feature type="region of interest" description="Disordered" evidence="1">
    <location>
        <begin position="473"/>
        <end position="594"/>
    </location>
</feature>
<sequence>MDGSSSGGGNGYRVEAERWLTISEKLLAARDLHGAKSFAIRARESDPRLYEFSDQIIAVADTLLAGELRVENNHHYDYYTILQLGRLTQDLELIADQYRKLALMLNPTRNRLLFADQAFKLVSEAWLVLSNPAKKAMYDHELQLSQLGLLVTQQPLPPPFQQQPPSNPEPIRPVPQFSMPWMPESSFRFPSQTKPAESPRSQTQQRNPEPIWRQPQQKLTEPTKQPTPLKFAIEPNKQSTSSQASSELTRQLTPLKAATESNKQPTPSRAPSEPTLQPTPLTSSAEPSKLSTPSKIPTEPTRPEVVIGLSRSAPKVSATDSTRQAMKHTTTTTTSTTSAATETKHANASEPELPSFWTACPYCYTLYEYPKVYEECILRCQSCRRAFHAVMVPAPPVTGKDTYFCCWGFFPLGFSGNNGKGGNAFGSKWSPFSAMFSTPFPAGGAVGNGGQMYNKPKQKIIYKDDVYIDISESNEDESDSGDEWSINKKKKAKHAKGKGTLNKHPKKSQNERLKKGVGAGAGTENIQNEDGDGGGSVPVEVAEKGEGSSGKRKAAKDLGKLDLNVMFSNEVDEAAPGPSQRNGPGHGEEDNIEGIGFFEGLDEFLSTLPILSVVGDDKVKAT</sequence>
<feature type="region of interest" description="Disordered" evidence="1">
    <location>
        <begin position="154"/>
        <end position="348"/>
    </location>
</feature>
<evidence type="ECO:0000313" key="4">
    <source>
        <dbReference type="Proteomes" id="UP001151532"/>
    </source>
</evidence>
<dbReference type="InterPro" id="IPR053052">
    <property type="entry name" value="Imprinting_Balance_Reg"/>
</dbReference>
<proteinExistence type="predicted"/>
<feature type="compositionally biased region" description="Polar residues" evidence="1">
    <location>
        <begin position="259"/>
        <end position="295"/>
    </location>
</feature>
<dbReference type="Proteomes" id="UP001151532">
    <property type="component" value="Chromosome 17"/>
</dbReference>
<dbReference type="Pfam" id="PF23551">
    <property type="entry name" value="Zn_ribbon_20"/>
    <property type="match status" value="1"/>
</dbReference>
<dbReference type="CDD" id="cd06257">
    <property type="entry name" value="DnaJ"/>
    <property type="match status" value="1"/>
</dbReference>
<dbReference type="InterPro" id="IPR056988">
    <property type="entry name" value="Zn_ribbon_pln"/>
</dbReference>
<dbReference type="InterPro" id="IPR036869">
    <property type="entry name" value="J_dom_sf"/>
</dbReference>
<accession>A0A9Q0UQB4</accession>
<dbReference type="SUPFAM" id="SSF46565">
    <property type="entry name" value="Chaperone J-domain"/>
    <property type="match status" value="1"/>
</dbReference>
<dbReference type="PANTHER" id="PTHR45496:SF19">
    <property type="entry name" value="J DOMAIN-CONTAINING PROTEIN"/>
    <property type="match status" value="1"/>
</dbReference>
<feature type="compositionally biased region" description="Polar residues" evidence="1">
    <location>
        <begin position="236"/>
        <end position="252"/>
    </location>
</feature>
<feature type="compositionally biased region" description="Acidic residues" evidence="1">
    <location>
        <begin position="473"/>
        <end position="482"/>
    </location>
</feature>
<reference evidence="3" key="2">
    <citation type="journal article" date="2023" name="Int. J. Mol. Sci.">
        <title>De Novo Assembly and Annotation of 11 Diverse Shrub Willow (Salix) Genomes Reveals Novel Gene Organization in Sex-Linked Regions.</title>
        <authorList>
            <person name="Hyden B."/>
            <person name="Feng K."/>
            <person name="Yates T.B."/>
            <person name="Jawdy S."/>
            <person name="Cereghino C."/>
            <person name="Smart L.B."/>
            <person name="Muchero W."/>
        </authorList>
    </citation>
    <scope>NUCLEOTIDE SEQUENCE</scope>
    <source>
        <tissue evidence="3">Shoot tip</tissue>
    </source>
</reference>
<dbReference type="PANTHER" id="PTHR45496">
    <property type="entry name" value="CHAPERONE DNAJ-DOMAIN SUPERFAMILY PROTEIN"/>
    <property type="match status" value="1"/>
</dbReference>
<feature type="compositionally biased region" description="Low complexity" evidence="1">
    <location>
        <begin position="329"/>
        <end position="341"/>
    </location>
</feature>
<dbReference type="AlphaFoldDB" id="A0A9Q0UQB4"/>
<feature type="compositionally biased region" description="Polar residues" evidence="1">
    <location>
        <begin position="188"/>
        <end position="207"/>
    </location>
</feature>
<dbReference type="Pfam" id="PF00226">
    <property type="entry name" value="DnaJ"/>
    <property type="match status" value="1"/>
</dbReference>
<organism evidence="3 4">
    <name type="scientific">Salix purpurea</name>
    <name type="common">Purple osier willow</name>
    <dbReference type="NCBI Taxonomy" id="77065"/>
    <lineage>
        <taxon>Eukaryota</taxon>
        <taxon>Viridiplantae</taxon>
        <taxon>Streptophyta</taxon>
        <taxon>Embryophyta</taxon>
        <taxon>Tracheophyta</taxon>
        <taxon>Spermatophyta</taxon>
        <taxon>Magnoliopsida</taxon>
        <taxon>eudicotyledons</taxon>
        <taxon>Gunneridae</taxon>
        <taxon>Pentapetalae</taxon>
        <taxon>rosids</taxon>
        <taxon>fabids</taxon>
        <taxon>Malpighiales</taxon>
        <taxon>Salicaceae</taxon>
        <taxon>Saliceae</taxon>
        <taxon>Salix</taxon>
    </lineage>
</organism>
<dbReference type="SMART" id="SM00271">
    <property type="entry name" value="DnaJ"/>
    <property type="match status" value="1"/>
</dbReference>
<comment type="caution">
    <text evidence="3">The sequence shown here is derived from an EMBL/GenBank/DDBJ whole genome shotgun (WGS) entry which is preliminary data.</text>
</comment>
<feature type="compositionally biased region" description="Pro residues" evidence="1">
    <location>
        <begin position="155"/>
        <end position="173"/>
    </location>
</feature>
<feature type="domain" description="J" evidence="2">
    <location>
        <begin position="77"/>
        <end position="142"/>
    </location>
</feature>
<keyword evidence="4" id="KW-1185">Reference proteome</keyword>
<dbReference type="PROSITE" id="PS50076">
    <property type="entry name" value="DNAJ_2"/>
    <property type="match status" value="1"/>
</dbReference>
<feature type="compositionally biased region" description="Polar residues" evidence="1">
    <location>
        <begin position="214"/>
        <end position="226"/>
    </location>
</feature>
<evidence type="ECO:0000259" key="2">
    <source>
        <dbReference type="PROSITE" id="PS50076"/>
    </source>
</evidence>
<evidence type="ECO:0000313" key="3">
    <source>
        <dbReference type="EMBL" id="KAJ6734389.1"/>
    </source>
</evidence>
<evidence type="ECO:0000256" key="1">
    <source>
        <dbReference type="SAM" id="MobiDB-lite"/>
    </source>
</evidence>
<gene>
    <name evidence="3" type="ORF">OIU79_001615</name>
</gene>
<dbReference type="EMBL" id="JAPFFK010000011">
    <property type="protein sequence ID" value="KAJ6734389.1"/>
    <property type="molecule type" value="Genomic_DNA"/>
</dbReference>